<organism evidence="2 3">
    <name type="scientific">Actinomycetospora atypica</name>
    <dbReference type="NCBI Taxonomy" id="1290095"/>
    <lineage>
        <taxon>Bacteria</taxon>
        <taxon>Bacillati</taxon>
        <taxon>Actinomycetota</taxon>
        <taxon>Actinomycetes</taxon>
        <taxon>Pseudonocardiales</taxon>
        <taxon>Pseudonocardiaceae</taxon>
        <taxon>Actinomycetospora</taxon>
    </lineage>
</organism>
<gene>
    <name evidence="2" type="ORF">ACFPBZ_02940</name>
</gene>
<accession>A0ABV9YHJ8</accession>
<reference evidence="3" key="1">
    <citation type="journal article" date="2019" name="Int. J. Syst. Evol. Microbiol.">
        <title>The Global Catalogue of Microorganisms (GCM) 10K type strain sequencing project: providing services to taxonomists for standard genome sequencing and annotation.</title>
        <authorList>
            <consortium name="The Broad Institute Genomics Platform"/>
            <consortium name="The Broad Institute Genome Sequencing Center for Infectious Disease"/>
            <person name="Wu L."/>
            <person name="Ma J."/>
        </authorList>
    </citation>
    <scope>NUCLEOTIDE SEQUENCE [LARGE SCALE GENOMIC DNA]</scope>
    <source>
        <strain evidence="3">CGMCC 4.7093</strain>
    </source>
</reference>
<keyword evidence="3" id="KW-1185">Reference proteome</keyword>
<name>A0ABV9YHJ8_9PSEU</name>
<evidence type="ECO:0000313" key="3">
    <source>
        <dbReference type="Proteomes" id="UP001595947"/>
    </source>
</evidence>
<feature type="domain" description="DUF4253" evidence="1">
    <location>
        <begin position="86"/>
        <end position="200"/>
    </location>
</feature>
<sequence>MLLYDATLERCGWNTVGGDQAHVDADPYEVLAGWWPGPCLPDCPCDEPLAAEFPPLARTGEDLSQSPATFASASGFVRAVRELSSLAVVQAGRPADVPLALQWSGACNYASHDLARLTAVLRSWEERFGALVLFMAPDTLLLSVARPPRRSEECRSVAAEHLAFCPDQIDPQTEIRTRPLTLSEYADSLRGEPLWRFWWD</sequence>
<evidence type="ECO:0000259" key="1">
    <source>
        <dbReference type="Pfam" id="PF14062"/>
    </source>
</evidence>
<comment type="caution">
    <text evidence="2">The sequence shown here is derived from an EMBL/GenBank/DDBJ whole genome shotgun (WGS) entry which is preliminary data.</text>
</comment>
<protein>
    <submittedName>
        <fullName evidence="2">DUF4253 domain-containing protein</fullName>
    </submittedName>
</protein>
<dbReference type="Proteomes" id="UP001595947">
    <property type="component" value="Unassembled WGS sequence"/>
</dbReference>
<dbReference type="EMBL" id="JBHSIV010000002">
    <property type="protein sequence ID" value="MFC5061147.1"/>
    <property type="molecule type" value="Genomic_DNA"/>
</dbReference>
<dbReference type="Pfam" id="PF14062">
    <property type="entry name" value="DUF4253"/>
    <property type="match status" value="1"/>
</dbReference>
<evidence type="ECO:0000313" key="2">
    <source>
        <dbReference type="EMBL" id="MFC5061147.1"/>
    </source>
</evidence>
<proteinExistence type="predicted"/>
<dbReference type="InterPro" id="IPR025349">
    <property type="entry name" value="DUF4253"/>
</dbReference>